<dbReference type="GO" id="GO:0006772">
    <property type="term" value="P:thiamine metabolic process"/>
    <property type="evidence" value="ECO:0007669"/>
    <property type="project" value="UniProtKB-ARBA"/>
</dbReference>
<evidence type="ECO:0000313" key="4">
    <source>
        <dbReference type="EMBL" id="GMH90966.1"/>
    </source>
</evidence>
<dbReference type="OrthoDB" id="37730at2759"/>
<feature type="domain" description="Thiaminase-2/PQQC" evidence="3">
    <location>
        <begin position="14"/>
        <end position="218"/>
    </location>
</feature>
<accession>A0A9W7BIB3</accession>
<dbReference type="InterPro" id="IPR016084">
    <property type="entry name" value="Haem_Oase-like_multi-hlx"/>
</dbReference>
<name>A0A9W7BIB3_9STRA</name>
<dbReference type="InterPro" id="IPR050967">
    <property type="entry name" value="Thiamine_Salvage_TenA"/>
</dbReference>
<dbReference type="EMBL" id="BRXY01000379">
    <property type="protein sequence ID" value="GMH90966.1"/>
    <property type="molecule type" value="Genomic_DNA"/>
</dbReference>
<dbReference type="InterPro" id="IPR026285">
    <property type="entry name" value="TenA_E"/>
</dbReference>
<dbReference type="PANTHER" id="PTHR43198:SF2">
    <property type="entry name" value="SI:CH1073-67J19.1-RELATED"/>
    <property type="match status" value="1"/>
</dbReference>
<dbReference type="SUPFAM" id="SSF48613">
    <property type="entry name" value="Heme oxygenase-like"/>
    <property type="match status" value="1"/>
</dbReference>
<comment type="caution">
    <text evidence="4">The sequence shown here is derived from an EMBL/GenBank/DDBJ whole genome shotgun (WGS) entry which is preliminary data.</text>
</comment>
<dbReference type="Proteomes" id="UP001165085">
    <property type="component" value="Unassembled WGS sequence"/>
</dbReference>
<feature type="active site" description="Proton donor" evidence="1">
    <location>
        <position position="209"/>
    </location>
</feature>
<feature type="binding site" evidence="2">
    <location>
        <position position="138"/>
    </location>
    <ligand>
        <name>substrate</name>
    </ligand>
</feature>
<dbReference type="AlphaFoldDB" id="A0A9W7BIB3"/>
<evidence type="ECO:0000259" key="3">
    <source>
        <dbReference type="Pfam" id="PF03070"/>
    </source>
</evidence>
<dbReference type="PIRSF" id="PIRSF003170">
    <property type="entry name" value="Pet18p"/>
    <property type="match status" value="1"/>
</dbReference>
<dbReference type="Pfam" id="PF03070">
    <property type="entry name" value="TENA_THI-4"/>
    <property type="match status" value="1"/>
</dbReference>
<sequence>MSTSFTEQLRSANESQWQKITQHEFTKKLASGTLLPQNLKRYLLNDHLFLDSFIILLSTMVSHARTLSDRIPGCQFLGLITSSENNYFEDTFTSLNVTPTERSTYKMEKVAQDFINIMKEASSTGSVSCCLAVLCVCEWSYLEWGTIASKTSKVKDQPNFQRWIDLHSGEYFESVVGYLRGLLDEEENVIGEEERAKVEDLFKRTVDLEVEFFDMAMRES</sequence>
<feature type="binding site" evidence="2">
    <location>
        <position position="84"/>
    </location>
    <ligand>
        <name>substrate</name>
    </ligand>
</feature>
<evidence type="ECO:0000256" key="1">
    <source>
        <dbReference type="PIRSR" id="PIRSR003170-1"/>
    </source>
</evidence>
<dbReference type="PANTHER" id="PTHR43198">
    <property type="entry name" value="BIFUNCTIONAL TH2 PROTEIN"/>
    <property type="match status" value="1"/>
</dbReference>
<gene>
    <name evidence="4" type="ORF">TrST_g6859</name>
</gene>
<feature type="binding site" evidence="2">
    <location>
        <position position="46"/>
    </location>
    <ligand>
        <name>substrate</name>
    </ligand>
</feature>
<evidence type="ECO:0000256" key="2">
    <source>
        <dbReference type="PIRSR" id="PIRSR003170-2"/>
    </source>
</evidence>
<proteinExistence type="predicted"/>
<evidence type="ECO:0000313" key="5">
    <source>
        <dbReference type="Proteomes" id="UP001165085"/>
    </source>
</evidence>
<reference evidence="5" key="1">
    <citation type="journal article" date="2023" name="Commun. Biol.">
        <title>Genome analysis of Parmales, the sister group of diatoms, reveals the evolutionary specialization of diatoms from phago-mixotrophs to photoautotrophs.</title>
        <authorList>
            <person name="Ban H."/>
            <person name="Sato S."/>
            <person name="Yoshikawa S."/>
            <person name="Yamada K."/>
            <person name="Nakamura Y."/>
            <person name="Ichinomiya M."/>
            <person name="Sato N."/>
            <person name="Blanc-Mathieu R."/>
            <person name="Endo H."/>
            <person name="Kuwata A."/>
            <person name="Ogata H."/>
        </authorList>
    </citation>
    <scope>NUCLEOTIDE SEQUENCE [LARGE SCALE GENOMIC DNA]</scope>
    <source>
        <strain evidence="5">NIES 3701</strain>
    </source>
</reference>
<dbReference type="CDD" id="cd19358">
    <property type="entry name" value="TenA_E_Spr0628-like"/>
    <property type="match status" value="1"/>
</dbReference>
<protein>
    <recommendedName>
        <fullName evidence="3">Thiaminase-2/PQQC domain-containing protein</fullName>
    </recommendedName>
</protein>
<dbReference type="Gene3D" id="1.20.910.10">
    <property type="entry name" value="Heme oxygenase-like"/>
    <property type="match status" value="1"/>
</dbReference>
<organism evidence="4 5">
    <name type="scientific">Triparma strigata</name>
    <dbReference type="NCBI Taxonomy" id="1606541"/>
    <lineage>
        <taxon>Eukaryota</taxon>
        <taxon>Sar</taxon>
        <taxon>Stramenopiles</taxon>
        <taxon>Ochrophyta</taxon>
        <taxon>Bolidophyceae</taxon>
        <taxon>Parmales</taxon>
        <taxon>Triparmaceae</taxon>
        <taxon>Triparma</taxon>
    </lineage>
</organism>
<dbReference type="InterPro" id="IPR004305">
    <property type="entry name" value="Thiaminase-2/PQQC"/>
</dbReference>
<dbReference type="GO" id="GO:0005829">
    <property type="term" value="C:cytosol"/>
    <property type="evidence" value="ECO:0007669"/>
    <property type="project" value="TreeGrafter"/>
</dbReference>
<keyword evidence="5" id="KW-1185">Reference proteome</keyword>